<dbReference type="InterPro" id="IPR000547">
    <property type="entry name" value="Clathrin_H-chain/VPS_repeat"/>
</dbReference>
<protein>
    <submittedName>
        <fullName evidence="2">Uncharacterized protein</fullName>
    </submittedName>
</protein>
<dbReference type="InterPro" id="IPR011990">
    <property type="entry name" value="TPR-like_helical_dom_sf"/>
</dbReference>
<evidence type="ECO:0000313" key="2">
    <source>
        <dbReference type="EMBL" id="KAG9442153.1"/>
    </source>
</evidence>
<feature type="repeat" description="CHCR" evidence="1">
    <location>
        <begin position="1"/>
        <end position="84"/>
    </location>
</feature>
<dbReference type="GO" id="GO:0032051">
    <property type="term" value="F:clathrin light chain binding"/>
    <property type="evidence" value="ECO:0007669"/>
    <property type="project" value="TreeGrafter"/>
</dbReference>
<dbReference type="EMBL" id="JAINDJ010000007">
    <property type="protein sequence ID" value="KAG9442153.1"/>
    <property type="molecule type" value="Genomic_DNA"/>
</dbReference>
<keyword evidence="3" id="KW-1185">Reference proteome</keyword>
<dbReference type="GO" id="GO:0006898">
    <property type="term" value="P:receptor-mediated endocytosis"/>
    <property type="evidence" value="ECO:0007669"/>
    <property type="project" value="TreeGrafter"/>
</dbReference>
<dbReference type="SUPFAM" id="SSF48371">
    <property type="entry name" value="ARM repeat"/>
    <property type="match status" value="2"/>
</dbReference>
<dbReference type="GO" id="GO:0006886">
    <property type="term" value="P:intracellular protein transport"/>
    <property type="evidence" value="ECO:0007669"/>
    <property type="project" value="UniProtKB-UniRule"/>
</dbReference>
<dbReference type="Gene3D" id="1.25.40.10">
    <property type="entry name" value="Tetratricopeptide repeat domain"/>
    <property type="match status" value="1"/>
</dbReference>
<proteinExistence type="predicted"/>
<comment type="caution">
    <text evidence="2">The sequence shown here is derived from an EMBL/GenBank/DDBJ whole genome shotgun (WGS) entry which is preliminary data.</text>
</comment>
<name>A0AAV7E0K2_ARIFI</name>
<dbReference type="GO" id="GO:0005794">
    <property type="term" value="C:Golgi apparatus"/>
    <property type="evidence" value="ECO:0007669"/>
    <property type="project" value="TreeGrafter"/>
</dbReference>
<evidence type="ECO:0000313" key="3">
    <source>
        <dbReference type="Proteomes" id="UP000825729"/>
    </source>
</evidence>
<organism evidence="2 3">
    <name type="scientific">Aristolochia fimbriata</name>
    <name type="common">White veined hardy Dutchman's pipe vine</name>
    <dbReference type="NCBI Taxonomy" id="158543"/>
    <lineage>
        <taxon>Eukaryota</taxon>
        <taxon>Viridiplantae</taxon>
        <taxon>Streptophyta</taxon>
        <taxon>Embryophyta</taxon>
        <taxon>Tracheophyta</taxon>
        <taxon>Spermatophyta</taxon>
        <taxon>Magnoliopsida</taxon>
        <taxon>Magnoliidae</taxon>
        <taxon>Piperales</taxon>
        <taxon>Aristolochiaceae</taxon>
        <taxon>Aristolochia</taxon>
    </lineage>
</organism>
<dbReference type="GO" id="GO:0005886">
    <property type="term" value="C:plasma membrane"/>
    <property type="evidence" value="ECO:0007669"/>
    <property type="project" value="TreeGrafter"/>
</dbReference>
<reference evidence="2 3" key="1">
    <citation type="submission" date="2021-07" db="EMBL/GenBank/DDBJ databases">
        <title>The Aristolochia fimbriata genome: insights into angiosperm evolution, floral development and chemical biosynthesis.</title>
        <authorList>
            <person name="Jiao Y."/>
        </authorList>
    </citation>
    <scope>NUCLEOTIDE SEQUENCE [LARGE SCALE GENOMIC DNA]</scope>
    <source>
        <strain evidence="2">IBCAS-2021</strain>
        <tissue evidence="2">Leaf</tissue>
    </source>
</reference>
<dbReference type="InterPro" id="IPR016024">
    <property type="entry name" value="ARM-type_fold"/>
</dbReference>
<gene>
    <name evidence="2" type="ORF">H6P81_018007</name>
</gene>
<dbReference type="PANTHER" id="PTHR10292:SF1">
    <property type="entry name" value="CLATHRIN HEAVY CHAIN"/>
    <property type="match status" value="1"/>
</dbReference>
<dbReference type="AlphaFoldDB" id="A0AAV7E0K2"/>
<evidence type="ECO:0000256" key="1">
    <source>
        <dbReference type="PROSITE-ProRule" id="PRU01006"/>
    </source>
</evidence>
<accession>A0AAV7E0K2</accession>
<dbReference type="PANTHER" id="PTHR10292">
    <property type="entry name" value="CLATHRIN HEAVY CHAIN RELATED"/>
    <property type="match status" value="1"/>
</dbReference>
<dbReference type="SMART" id="SM00299">
    <property type="entry name" value="CLH"/>
    <property type="match status" value="1"/>
</dbReference>
<dbReference type="Proteomes" id="UP000825729">
    <property type="component" value="Unassembled WGS sequence"/>
</dbReference>
<dbReference type="GO" id="GO:0009506">
    <property type="term" value="C:plasmodesma"/>
    <property type="evidence" value="ECO:0007669"/>
    <property type="project" value="TreeGrafter"/>
</dbReference>
<dbReference type="PROSITE" id="PS50236">
    <property type="entry name" value="CHCR"/>
    <property type="match status" value="1"/>
</dbReference>
<sequence length="313" mass="35596">MDYISRLNNFGDPAIGDVAEHGPLNEETFAIFKKFNLNVRAMNVLLDNLRSIERAVEFAFRVEEDAVWIHSVGYIPDYLSIFQTILGTDPQEAVIFALMMSHMQGGCPIDYNTITDLFLQVNPGNAPLVVNQLLDDECPVDFIRSLLPVVYLVEQCEKRSRLLLLTQLLEHLVNEISQDVLVHIALVKIIYDCNNNPELFLTTNPYYDSRVEEDCDDQLIKVTNKNALFKLQARYVVQRMDPVLWEKDLSPDNEFRRQLLDQVVSTAIPESKCPELVSAAVKDFTTADLPHEPLVLLEKIVLQNSAISGNFNL</sequence>
<dbReference type="GO" id="GO:0071439">
    <property type="term" value="C:clathrin complex"/>
    <property type="evidence" value="ECO:0007669"/>
    <property type="project" value="TreeGrafter"/>
</dbReference>
<dbReference type="GO" id="GO:0009507">
    <property type="term" value="C:chloroplast"/>
    <property type="evidence" value="ECO:0007669"/>
    <property type="project" value="TreeGrafter"/>
</dbReference>